<dbReference type="Proteomes" id="UP000887013">
    <property type="component" value="Unassembled WGS sequence"/>
</dbReference>
<comment type="caution">
    <text evidence="1">The sequence shown here is derived from an EMBL/GenBank/DDBJ whole genome shotgun (WGS) entry which is preliminary data.</text>
</comment>
<accession>A0A8X6P1J3</accession>
<evidence type="ECO:0000313" key="1">
    <source>
        <dbReference type="EMBL" id="GFT43675.1"/>
    </source>
</evidence>
<reference evidence="1" key="1">
    <citation type="submission" date="2020-08" db="EMBL/GenBank/DDBJ databases">
        <title>Multicomponent nature underlies the extraordinary mechanical properties of spider dragline silk.</title>
        <authorList>
            <person name="Kono N."/>
            <person name="Nakamura H."/>
            <person name="Mori M."/>
            <person name="Yoshida Y."/>
            <person name="Ohtoshi R."/>
            <person name="Malay A.D."/>
            <person name="Moran D.A.P."/>
            <person name="Tomita M."/>
            <person name="Numata K."/>
            <person name="Arakawa K."/>
        </authorList>
    </citation>
    <scope>NUCLEOTIDE SEQUENCE</scope>
</reference>
<keyword evidence="2" id="KW-1185">Reference proteome</keyword>
<proteinExistence type="predicted"/>
<gene>
    <name evidence="1" type="primary">NCL1_40015</name>
    <name evidence="1" type="ORF">NPIL_125251</name>
</gene>
<sequence length="321" mass="36957">MNSPIGHEALVCSQERERFKREFCVTMASCSSPVKSLRQMTMLKIAIAVCSDPDLKAFMKENGRVSFFFQSKENEGQLNDETGQAEQTWTLEDYFLEGDSTHSIGIRKADVIPAWETREDSQPLGKWEEVVERKISSFSFPQRLRSEMFGVIRSVTAEIDKWIKDHSLVLVDSVEIARSALCYFQWNSLGKIDRVKTAITLITNEILQIEDLNILALHFGLMDDMHSDRHRSPTRGKISEKHIDFPIGQGNIDVIWNTLTGESATVAPRNFFARPSPEQKLQYLKRLLSKEGLQCEVLLHFLSYMEDDERNFFLMHVLLKF</sequence>
<protein>
    <submittedName>
        <fullName evidence="1">Uncharacterized protein</fullName>
    </submittedName>
</protein>
<organism evidence="1 2">
    <name type="scientific">Nephila pilipes</name>
    <name type="common">Giant wood spider</name>
    <name type="synonym">Nephila maculata</name>
    <dbReference type="NCBI Taxonomy" id="299642"/>
    <lineage>
        <taxon>Eukaryota</taxon>
        <taxon>Metazoa</taxon>
        <taxon>Ecdysozoa</taxon>
        <taxon>Arthropoda</taxon>
        <taxon>Chelicerata</taxon>
        <taxon>Arachnida</taxon>
        <taxon>Araneae</taxon>
        <taxon>Araneomorphae</taxon>
        <taxon>Entelegynae</taxon>
        <taxon>Araneoidea</taxon>
        <taxon>Nephilidae</taxon>
        <taxon>Nephila</taxon>
    </lineage>
</organism>
<name>A0A8X6P1J3_NEPPI</name>
<evidence type="ECO:0000313" key="2">
    <source>
        <dbReference type="Proteomes" id="UP000887013"/>
    </source>
</evidence>
<dbReference type="AlphaFoldDB" id="A0A8X6P1J3"/>
<dbReference type="EMBL" id="BMAW01110561">
    <property type="protein sequence ID" value="GFT43675.1"/>
    <property type="molecule type" value="Genomic_DNA"/>
</dbReference>